<dbReference type="Proteomes" id="UP001243846">
    <property type="component" value="Unassembled WGS sequence"/>
</dbReference>
<name>A0ABT8DB18_9RHOB</name>
<comment type="caution">
    <text evidence="1">The sequence shown here is derived from an EMBL/GenBank/DDBJ whole genome shotgun (WGS) entry which is preliminary data.</text>
</comment>
<accession>A0ABT8DB18</accession>
<protein>
    <submittedName>
        <fullName evidence="1">Uncharacterized protein</fullName>
    </submittedName>
</protein>
<gene>
    <name evidence="1" type="ORF">QWZ10_23415</name>
</gene>
<evidence type="ECO:0000313" key="2">
    <source>
        <dbReference type="Proteomes" id="UP001243846"/>
    </source>
</evidence>
<sequence length="238" mass="25091">MALLNIELGNSETIISDENANNGDTIDLKLIGSGTLVVDGVDVTLNKLVGVGAIGSPTFAAQGGGSLTINQGLLEVDVLTNPKFDIRDSGTIKLDASALKVGLLDTLLNRFDLNYSGDYDTGTFIYKPPGLSLLAVVPQTFRVTGMDATDVFEVEGRTNFQLKQVGLGRAATPDNAYRDGVLHLTSPGSVIVGETVNVEIPMTQAEFELFKADPGRYLNGNSFTFPGALAVPCLPRAA</sequence>
<organism evidence="1 2">
    <name type="scientific">Paracoccus cavernae</name>
    <dbReference type="NCBI Taxonomy" id="1571207"/>
    <lineage>
        <taxon>Bacteria</taxon>
        <taxon>Pseudomonadati</taxon>
        <taxon>Pseudomonadota</taxon>
        <taxon>Alphaproteobacteria</taxon>
        <taxon>Rhodobacterales</taxon>
        <taxon>Paracoccaceae</taxon>
        <taxon>Paracoccus</taxon>
    </lineage>
</organism>
<keyword evidence="2" id="KW-1185">Reference proteome</keyword>
<evidence type="ECO:0000313" key="1">
    <source>
        <dbReference type="EMBL" id="MDN3713987.1"/>
    </source>
</evidence>
<dbReference type="EMBL" id="JAUFRC010000003">
    <property type="protein sequence ID" value="MDN3713987.1"/>
    <property type="molecule type" value="Genomic_DNA"/>
</dbReference>
<proteinExistence type="predicted"/>
<reference evidence="2" key="1">
    <citation type="journal article" date="2019" name="Int. J. Syst. Evol. Microbiol.">
        <title>The Global Catalogue of Microorganisms (GCM) 10K type strain sequencing project: providing services to taxonomists for standard genome sequencing and annotation.</title>
        <authorList>
            <consortium name="The Broad Institute Genomics Platform"/>
            <consortium name="The Broad Institute Genome Sequencing Center for Infectious Disease"/>
            <person name="Wu L."/>
            <person name="Ma J."/>
        </authorList>
    </citation>
    <scope>NUCLEOTIDE SEQUENCE [LARGE SCALE GENOMIC DNA]</scope>
    <source>
        <strain evidence="2">CECT 8482</strain>
    </source>
</reference>